<proteinExistence type="predicted"/>
<dbReference type="EMBL" id="JBHSFG010000030">
    <property type="protein sequence ID" value="MFC4466817.1"/>
    <property type="molecule type" value="Genomic_DNA"/>
</dbReference>
<protein>
    <submittedName>
        <fullName evidence="4">Flavin reductase family protein</fullName>
        <ecNumber evidence="4">1.5.1.-</ecNumber>
    </submittedName>
</protein>
<dbReference type="Proteomes" id="UP001596012">
    <property type="component" value="Unassembled WGS sequence"/>
</dbReference>
<dbReference type="Pfam" id="PF01613">
    <property type="entry name" value="Flavin_Reduct"/>
    <property type="match status" value="1"/>
</dbReference>
<dbReference type="Gene3D" id="2.30.110.10">
    <property type="entry name" value="Electron Transport, Fmn-binding Protein, Chain A"/>
    <property type="match status" value="1"/>
</dbReference>
<feature type="domain" description="Flavin reductase like" evidence="3">
    <location>
        <begin position="31"/>
        <end position="171"/>
    </location>
</feature>
<dbReference type="SMART" id="SM00903">
    <property type="entry name" value="Flavin_Reduct"/>
    <property type="match status" value="1"/>
</dbReference>
<keyword evidence="1 4" id="KW-0560">Oxidoreductase</keyword>
<evidence type="ECO:0000313" key="5">
    <source>
        <dbReference type="Proteomes" id="UP001596012"/>
    </source>
</evidence>
<dbReference type="PANTHER" id="PTHR30466">
    <property type="entry name" value="FLAVIN REDUCTASE"/>
    <property type="match status" value="1"/>
</dbReference>
<organism evidence="4 5">
    <name type="scientific">Streptomyces xiangluensis</name>
    <dbReference type="NCBI Taxonomy" id="2665720"/>
    <lineage>
        <taxon>Bacteria</taxon>
        <taxon>Bacillati</taxon>
        <taxon>Actinomycetota</taxon>
        <taxon>Actinomycetes</taxon>
        <taxon>Kitasatosporales</taxon>
        <taxon>Streptomycetaceae</taxon>
        <taxon>Streptomyces</taxon>
    </lineage>
</organism>
<accession>A0ABV8YQH0</accession>
<name>A0ABV8YQH0_9ACTN</name>
<dbReference type="PANTHER" id="PTHR30466:SF1">
    <property type="entry name" value="FMN REDUCTASE (NADH) RUTF"/>
    <property type="match status" value="1"/>
</dbReference>
<gene>
    <name evidence="4" type="ORF">ACFPH6_20170</name>
</gene>
<evidence type="ECO:0000256" key="1">
    <source>
        <dbReference type="ARBA" id="ARBA00023002"/>
    </source>
</evidence>
<dbReference type="EC" id="1.5.1.-" evidence="4"/>
<dbReference type="InterPro" id="IPR002563">
    <property type="entry name" value="Flavin_Rdtase-like_dom"/>
</dbReference>
<comment type="caution">
    <text evidence="4">The sequence shown here is derived from an EMBL/GenBank/DDBJ whole genome shotgun (WGS) entry which is preliminary data.</text>
</comment>
<dbReference type="RefSeq" id="WP_386343589.1">
    <property type="nucleotide sequence ID" value="NZ_JBHSFG010000030.1"/>
</dbReference>
<dbReference type="InterPro" id="IPR050268">
    <property type="entry name" value="NADH-dep_flavin_reductase"/>
</dbReference>
<evidence type="ECO:0000313" key="4">
    <source>
        <dbReference type="EMBL" id="MFC4466817.1"/>
    </source>
</evidence>
<evidence type="ECO:0000259" key="3">
    <source>
        <dbReference type="SMART" id="SM00903"/>
    </source>
</evidence>
<keyword evidence="5" id="KW-1185">Reference proteome</keyword>
<feature type="region of interest" description="Disordered" evidence="2">
    <location>
        <begin position="1"/>
        <end position="22"/>
    </location>
</feature>
<sequence length="183" mass="20223">MTKPDKTAQGGDTTQPAARPAIDPRVFRRTMGCFATGITIITSVTETGEVHGMTANGFLSVSLNPPLVLISLGECRMATLLRKTGRYGVSMLADQQRDYSHHFAGQRKLIMHPEFQWHDGIPFIDEAVAHVGATVVDIHQAGDHTLFIGEVTHLSTREGRPLIFHGGDYELLRNKEPQDIFFV</sequence>
<dbReference type="InterPro" id="IPR012349">
    <property type="entry name" value="Split_barrel_FMN-bd"/>
</dbReference>
<reference evidence="5" key="1">
    <citation type="journal article" date="2019" name="Int. J. Syst. Evol. Microbiol.">
        <title>The Global Catalogue of Microorganisms (GCM) 10K type strain sequencing project: providing services to taxonomists for standard genome sequencing and annotation.</title>
        <authorList>
            <consortium name="The Broad Institute Genomics Platform"/>
            <consortium name="The Broad Institute Genome Sequencing Center for Infectious Disease"/>
            <person name="Wu L."/>
            <person name="Ma J."/>
        </authorList>
    </citation>
    <scope>NUCLEOTIDE SEQUENCE [LARGE SCALE GENOMIC DNA]</scope>
    <source>
        <strain evidence="5">DT43</strain>
    </source>
</reference>
<dbReference type="SUPFAM" id="SSF50475">
    <property type="entry name" value="FMN-binding split barrel"/>
    <property type="match status" value="1"/>
</dbReference>
<dbReference type="GO" id="GO:0016491">
    <property type="term" value="F:oxidoreductase activity"/>
    <property type="evidence" value="ECO:0007669"/>
    <property type="project" value="UniProtKB-KW"/>
</dbReference>
<evidence type="ECO:0000256" key="2">
    <source>
        <dbReference type="SAM" id="MobiDB-lite"/>
    </source>
</evidence>